<keyword evidence="2" id="KW-0479">Metal-binding</keyword>
<dbReference type="Pfam" id="PF16312">
    <property type="entry name" value="Oberon_cc"/>
    <property type="match status" value="1"/>
</dbReference>
<dbReference type="AlphaFoldDB" id="A0A9N7RKL2"/>
<dbReference type="InterPro" id="IPR013103">
    <property type="entry name" value="RVT_2"/>
</dbReference>
<gene>
    <name evidence="11" type="ORF">SHERM_28625</name>
</gene>
<dbReference type="OrthoDB" id="784473at2759"/>
<evidence type="ECO:0000256" key="4">
    <source>
        <dbReference type="ARBA" id="ARBA00022833"/>
    </source>
</evidence>
<feature type="domain" description="Oberon-like PHD finger" evidence="8">
    <location>
        <begin position="790"/>
        <end position="913"/>
    </location>
</feature>
<dbReference type="GO" id="GO:0010468">
    <property type="term" value="P:regulation of gene expression"/>
    <property type="evidence" value="ECO:0007669"/>
    <property type="project" value="TreeGrafter"/>
</dbReference>
<feature type="domain" description="Oberon coiled-coil region" evidence="10">
    <location>
        <begin position="1020"/>
        <end position="1135"/>
    </location>
</feature>
<evidence type="ECO:0000256" key="6">
    <source>
        <dbReference type="ARBA" id="ARBA00023242"/>
    </source>
</evidence>
<accession>A0A9N7RKL2</accession>
<keyword evidence="12" id="KW-1185">Reference proteome</keyword>
<dbReference type="SUPFAM" id="SSF56672">
    <property type="entry name" value="DNA/RNA polymerases"/>
    <property type="match status" value="1"/>
</dbReference>
<evidence type="ECO:0000259" key="10">
    <source>
        <dbReference type="Pfam" id="PF16312"/>
    </source>
</evidence>
<evidence type="ECO:0000259" key="8">
    <source>
        <dbReference type="Pfam" id="PF07227"/>
    </source>
</evidence>
<feature type="region of interest" description="Disordered" evidence="7">
    <location>
        <begin position="490"/>
        <end position="510"/>
    </location>
</feature>
<evidence type="ECO:0000256" key="3">
    <source>
        <dbReference type="ARBA" id="ARBA00022771"/>
    </source>
</evidence>
<dbReference type="PANTHER" id="PTHR21736">
    <property type="entry name" value="VERNALIZATION-INSENSITIVE PROTEIN 3"/>
    <property type="match status" value="1"/>
</dbReference>
<keyword evidence="6" id="KW-0539">Nucleus</keyword>
<evidence type="ECO:0000313" key="11">
    <source>
        <dbReference type="EMBL" id="CAA0833362.1"/>
    </source>
</evidence>
<keyword evidence="5" id="KW-0175">Coiled coil</keyword>
<dbReference type="Proteomes" id="UP001153555">
    <property type="component" value="Unassembled WGS sequence"/>
</dbReference>
<keyword evidence="4" id="KW-0862">Zinc</keyword>
<dbReference type="GO" id="GO:0008270">
    <property type="term" value="F:zinc ion binding"/>
    <property type="evidence" value="ECO:0007669"/>
    <property type="project" value="UniProtKB-KW"/>
</dbReference>
<feature type="domain" description="Reverse transcriptase Ty1/copia-type" evidence="9">
    <location>
        <begin position="1"/>
        <end position="202"/>
    </location>
</feature>
<evidence type="ECO:0000313" key="12">
    <source>
        <dbReference type="Proteomes" id="UP001153555"/>
    </source>
</evidence>
<evidence type="ECO:0000256" key="1">
    <source>
        <dbReference type="ARBA" id="ARBA00004123"/>
    </source>
</evidence>
<proteinExistence type="predicted"/>
<evidence type="ECO:0000256" key="7">
    <source>
        <dbReference type="SAM" id="MobiDB-lite"/>
    </source>
</evidence>
<dbReference type="InterPro" id="IPR004082">
    <property type="entry name" value="OBERON"/>
</dbReference>
<protein>
    <submittedName>
        <fullName evidence="11">Protein OBERON 4</fullName>
    </submittedName>
</protein>
<dbReference type="InterPro" id="IPR032881">
    <property type="entry name" value="Oberon-like_PHD"/>
</dbReference>
<sequence>PGIDYDETYSPIMDAITFRYLMSLAVHENLEMRLMDVVTAYLYGSLETDIYMKIPEGIRMPEALNSKPKELCALKLQRSLYGLKQSGRMWYNCLSEQLLKRGYLNDQICPCVFIKKSHNGVVIVAVYVDDLNIIGTANEIQEAVTFLKGEFEMKDLGKTKYCLGLQIERVQNGIFVHQSNYTKRVLKRFNMDKANPLSTPMVNRTLDVEKDPFRPCEENEEVLGLEEGELEPDPQPQAPLAEDKAAVGRSSPQKEANDGSHFEDSALRERESFLPVDMGDASKGSSWEEQAECEVSKDVVGKNSNLPAFQDASFKKGGGSGDENDITDENGGENNVVEDIIGGSLEEDADSTCGGKLSIQEQEEERGVDIKMKVNGIIEAGNGEITSGSGLPFAEKTTLSSKDKGKGVALLPFGSVPFTELALDAKSKALDRRTTANVESEGPSARGFQFFAADPVNKTEEVEQATYNKQKDDKLPLELSLSLPNVLLPIGAQDRGPTPGSPSHGRSIHSFASSFRTNSDGFTASMSFSGSQHFSHNPSCSLTHNALDFEQSVKSKPLFQGVDWKALAEESKSKEAPAHQGMSSRENGFIQQSQSSQGKSSGLAPVQNARGTGSSSKLPIALERQLSLHTHLLGTRNFGSCENVLEHCTERRQLMLEKNSGSLHRLNGPDEKEQSMVIGSDFAESIVTMIVSEPLHVLAKRFSDMTGKQKSCVKEFVLDMISDPTKQWQLSALQKALQKRPDVTLDMLLNAHNTQLEILVALKTGLREFLLQTHDIPISDLAEIFLNMRCRNLNCKSVLPVDECDCKICSRRSDFCRECMCLVCSKFDMASNTCSWVGCDVCLHWCHADCGLRESHIRNGISAAGLHGTMEMQFYCVACGHPSEMFGFVKEVFQNFVKDWTAENLARELEYVRRIFFASGDMRGKQLHDTAVSMLSKLANRSDLLDVQNRIVNFFNETKFDSPANITSIESHKELSTRNQEASNGITRPDLGPGWLKPVYPDKPPHFESSFKLVPEIDISRNDKYETNLDLSRTSQKEPIFDELESIVRIKHAEAKMFRTRAEDARKESEALKRIVVSKSERIEEEYKSRITKLRLAEAEEMQKQKLEELQAHEQAYQEYVNMKMRMETDIKDLLLKMEATRSNLSA</sequence>
<dbReference type="PANTHER" id="PTHR21736:SF20">
    <property type="entry name" value="PROTEIN OBERON 4"/>
    <property type="match status" value="1"/>
</dbReference>
<feature type="region of interest" description="Disordered" evidence="7">
    <location>
        <begin position="308"/>
        <end position="336"/>
    </location>
</feature>
<organism evidence="11 12">
    <name type="scientific">Striga hermonthica</name>
    <name type="common">Purple witchweed</name>
    <name type="synonym">Buchnera hermonthica</name>
    <dbReference type="NCBI Taxonomy" id="68872"/>
    <lineage>
        <taxon>Eukaryota</taxon>
        <taxon>Viridiplantae</taxon>
        <taxon>Streptophyta</taxon>
        <taxon>Embryophyta</taxon>
        <taxon>Tracheophyta</taxon>
        <taxon>Spermatophyta</taxon>
        <taxon>Magnoliopsida</taxon>
        <taxon>eudicotyledons</taxon>
        <taxon>Gunneridae</taxon>
        <taxon>Pentapetalae</taxon>
        <taxon>asterids</taxon>
        <taxon>lamiids</taxon>
        <taxon>Lamiales</taxon>
        <taxon>Orobanchaceae</taxon>
        <taxon>Buchnereae</taxon>
        <taxon>Striga</taxon>
    </lineage>
</organism>
<feature type="region of interest" description="Disordered" evidence="7">
    <location>
        <begin position="222"/>
        <end position="266"/>
    </location>
</feature>
<feature type="compositionally biased region" description="Low complexity" evidence="7">
    <location>
        <begin position="591"/>
        <end position="602"/>
    </location>
</feature>
<name>A0A9N7RKL2_STRHE</name>
<dbReference type="CDD" id="cd15612">
    <property type="entry name" value="PHD_OBE1_like"/>
    <property type="match status" value="1"/>
</dbReference>
<feature type="compositionally biased region" description="Acidic residues" evidence="7">
    <location>
        <begin position="222"/>
        <end position="232"/>
    </location>
</feature>
<dbReference type="EMBL" id="CACSLK010027839">
    <property type="protein sequence ID" value="CAA0833362.1"/>
    <property type="molecule type" value="Genomic_DNA"/>
</dbReference>
<dbReference type="GO" id="GO:0010078">
    <property type="term" value="P:maintenance of root meristem identity"/>
    <property type="evidence" value="ECO:0007669"/>
    <property type="project" value="TreeGrafter"/>
</dbReference>
<dbReference type="Pfam" id="PF07227">
    <property type="entry name" value="PHD_Oberon"/>
    <property type="match status" value="1"/>
</dbReference>
<comment type="caution">
    <text evidence="11">The sequence shown here is derived from an EMBL/GenBank/DDBJ whole genome shotgun (WGS) entry which is preliminary data.</text>
</comment>
<keyword evidence="3" id="KW-0863">Zinc-finger</keyword>
<dbReference type="PRINTS" id="PR01544">
    <property type="entry name" value="ARATH130DUF"/>
</dbReference>
<dbReference type="InterPro" id="IPR032535">
    <property type="entry name" value="Oberon_CC"/>
</dbReference>
<dbReference type="GO" id="GO:0010071">
    <property type="term" value="P:root meristem specification"/>
    <property type="evidence" value="ECO:0007669"/>
    <property type="project" value="TreeGrafter"/>
</dbReference>
<feature type="compositionally biased region" description="Acidic residues" evidence="7">
    <location>
        <begin position="322"/>
        <end position="331"/>
    </location>
</feature>
<feature type="compositionally biased region" description="Basic and acidic residues" evidence="7">
    <location>
        <begin position="255"/>
        <end position="266"/>
    </location>
</feature>
<feature type="region of interest" description="Disordered" evidence="7">
    <location>
        <begin position="570"/>
        <end position="616"/>
    </location>
</feature>
<reference evidence="11" key="1">
    <citation type="submission" date="2019-12" db="EMBL/GenBank/DDBJ databases">
        <authorList>
            <person name="Scholes J."/>
        </authorList>
    </citation>
    <scope>NUCLEOTIDE SEQUENCE</scope>
</reference>
<dbReference type="InterPro" id="IPR043502">
    <property type="entry name" value="DNA/RNA_pol_sf"/>
</dbReference>
<feature type="non-terminal residue" evidence="11">
    <location>
        <position position="1"/>
    </location>
</feature>
<dbReference type="GO" id="GO:0010492">
    <property type="term" value="P:maintenance of shoot apical meristem identity"/>
    <property type="evidence" value="ECO:0007669"/>
    <property type="project" value="TreeGrafter"/>
</dbReference>
<comment type="subcellular location">
    <subcellularLocation>
        <location evidence="1">Nucleus</location>
    </subcellularLocation>
</comment>
<evidence type="ECO:0000256" key="5">
    <source>
        <dbReference type="ARBA" id="ARBA00023054"/>
    </source>
</evidence>
<evidence type="ECO:0000256" key="2">
    <source>
        <dbReference type="ARBA" id="ARBA00022723"/>
    </source>
</evidence>
<feature type="compositionally biased region" description="Polar residues" evidence="7">
    <location>
        <begin position="581"/>
        <end position="590"/>
    </location>
</feature>
<dbReference type="GO" id="GO:0005634">
    <property type="term" value="C:nucleus"/>
    <property type="evidence" value="ECO:0007669"/>
    <property type="project" value="UniProtKB-SubCell"/>
</dbReference>
<dbReference type="Pfam" id="PF07727">
    <property type="entry name" value="RVT_2"/>
    <property type="match status" value="1"/>
</dbReference>
<evidence type="ECO:0000259" key="9">
    <source>
        <dbReference type="Pfam" id="PF07727"/>
    </source>
</evidence>
<dbReference type="InterPro" id="IPR047578">
    <property type="entry name" value="OBE1-like_PHD"/>
</dbReference>